<dbReference type="AlphaFoldDB" id="A0A6B1FA93"/>
<reference evidence="1" key="1">
    <citation type="submission" date="2019-09" db="EMBL/GenBank/DDBJ databases">
        <title>Characterisation of the sponge microbiome using genome-centric metagenomics.</title>
        <authorList>
            <person name="Engelberts J.P."/>
            <person name="Robbins S.J."/>
            <person name="De Goeij J.M."/>
            <person name="Aranda M."/>
            <person name="Bell S.C."/>
            <person name="Webster N.S."/>
        </authorList>
    </citation>
    <scope>NUCLEOTIDE SEQUENCE</scope>
    <source>
        <strain evidence="1">SB0676_bin_10</strain>
    </source>
</reference>
<evidence type="ECO:0000313" key="1">
    <source>
        <dbReference type="EMBL" id="MYG39147.1"/>
    </source>
</evidence>
<proteinExistence type="predicted"/>
<comment type="caution">
    <text evidence="1">The sequence shown here is derived from an EMBL/GenBank/DDBJ whole genome shotgun (WGS) entry which is preliminary data.</text>
</comment>
<protein>
    <submittedName>
        <fullName evidence="1">Uncharacterized protein</fullName>
    </submittedName>
</protein>
<gene>
    <name evidence="1" type="ORF">F4162_09410</name>
</gene>
<name>A0A6B1FA93_9SYNE</name>
<dbReference type="InterPro" id="IPR011990">
    <property type="entry name" value="TPR-like_helical_dom_sf"/>
</dbReference>
<organism evidence="1">
    <name type="scientific">Synechococcus sp. SB0676_bin_10</name>
    <dbReference type="NCBI Taxonomy" id="2604869"/>
    <lineage>
        <taxon>Bacteria</taxon>
        <taxon>Bacillati</taxon>
        <taxon>Cyanobacteriota</taxon>
        <taxon>Cyanophyceae</taxon>
        <taxon>Synechococcales</taxon>
        <taxon>Synechococcaceae</taxon>
        <taxon>Synechococcus</taxon>
    </lineage>
</organism>
<dbReference type="SUPFAM" id="SSF48452">
    <property type="entry name" value="TPR-like"/>
    <property type="match status" value="1"/>
</dbReference>
<sequence>MRTTPSTGHLLPWLRVMALILLLGCWSPSLAPGDALAAESVKAEAAALYNLGAMQGARGNWQGARCSYGAAARIQPDLVLAQSSQALAALELGDLAVAEETFRRLIRRYPLFADARAALTALLWRRGLRGEAESHWAASVGLDDRYADAQWLLATRQWPPGPVRDLQQFLSLGQS</sequence>
<accession>A0A6B1FA93</accession>
<dbReference type="Gene3D" id="1.25.40.10">
    <property type="entry name" value="Tetratricopeptide repeat domain"/>
    <property type="match status" value="1"/>
</dbReference>
<dbReference type="EMBL" id="VYDO01000292">
    <property type="protein sequence ID" value="MYG39147.1"/>
    <property type="molecule type" value="Genomic_DNA"/>
</dbReference>